<dbReference type="CDD" id="cd07483">
    <property type="entry name" value="Peptidases_S8_Subtilisin_Novo-like"/>
    <property type="match status" value="1"/>
</dbReference>
<gene>
    <name evidence="9" type="ORF">rosag_32730</name>
</gene>
<feature type="active site" description="Charge relay system" evidence="5">
    <location>
        <position position="92"/>
    </location>
</feature>
<dbReference type="Proteomes" id="UP001161325">
    <property type="component" value="Unassembled WGS sequence"/>
</dbReference>
<dbReference type="PANTHER" id="PTHR43806:SF11">
    <property type="entry name" value="CEREVISIN-RELATED"/>
    <property type="match status" value="1"/>
</dbReference>
<dbReference type="PROSITE" id="PS51257">
    <property type="entry name" value="PROKAR_LIPOPROTEIN"/>
    <property type="match status" value="1"/>
</dbReference>
<comment type="similarity">
    <text evidence="1 5">Belongs to the peptidase S8 family.</text>
</comment>
<dbReference type="GO" id="GO:0006508">
    <property type="term" value="P:proteolysis"/>
    <property type="evidence" value="ECO:0007669"/>
    <property type="project" value="UniProtKB-KW"/>
</dbReference>
<feature type="region of interest" description="Disordered" evidence="6">
    <location>
        <begin position="104"/>
        <end position="124"/>
    </location>
</feature>
<dbReference type="InterPro" id="IPR000209">
    <property type="entry name" value="Peptidase_S8/S53_dom"/>
</dbReference>
<evidence type="ECO:0000256" key="6">
    <source>
        <dbReference type="SAM" id="MobiDB-lite"/>
    </source>
</evidence>
<sequence>MSLRRWAPALLVIAACAPARGPVAPAPTPEPTPAPATPAPAPAPVAATGPAPDWHLRDPATDGVPGTGAARALRELLNGAAPRRTVVVAVIDGGVDTAHVALRPSLSTNKGEQPNNRADDDGNGYVDDVRGWNFIGGADGRNVDHERLEIARLAAGCRRGEPSRVEVACPVLQQRFDSMRTEASGLQTQYAALGAALDAAVATLASAMSVPADQVTQARVTAFRPANEAQQRAKAQFLYLATNGVTPEALKDAREAMDARVKYELNLDFDPRAIVGDTPASGRRYGNGDVTGPDASHGSHVAGIIAAARGDSGTVGIAPGVVILPVRAIPNGDERDKDVANAIRYAVDRGANIINMSFGKGYSPEKATVDSAVRYAESKGVLMVHAAGNDAEDADDHPSFPLADYTGGGRASTWIEVGASSWKGGEALAAPFSNYGQKRVDLFAPGVDILSTVPGGKYKREDGTSMAAPVVSGVAALLMAHFPTLTAADVKRILLQTVTRYADRQVTVPGGAERAAFGTLSATGGVVNAYEAVKKAMDETRTRP</sequence>
<name>A0AA37QHU9_9BACT</name>
<dbReference type="Pfam" id="PF00082">
    <property type="entry name" value="Peptidase_S8"/>
    <property type="match status" value="1"/>
</dbReference>
<accession>A0AA37QHU9</accession>
<evidence type="ECO:0000313" key="10">
    <source>
        <dbReference type="Proteomes" id="UP001161325"/>
    </source>
</evidence>
<feature type="active site" description="Charge relay system" evidence="5">
    <location>
        <position position="465"/>
    </location>
</feature>
<dbReference type="GO" id="GO:0004252">
    <property type="term" value="F:serine-type endopeptidase activity"/>
    <property type="evidence" value="ECO:0007669"/>
    <property type="project" value="UniProtKB-UniRule"/>
</dbReference>
<feature type="signal peptide" evidence="7">
    <location>
        <begin position="1"/>
        <end position="21"/>
    </location>
</feature>
<evidence type="ECO:0000259" key="8">
    <source>
        <dbReference type="Pfam" id="PF00082"/>
    </source>
</evidence>
<feature type="compositionally biased region" description="Polar residues" evidence="6">
    <location>
        <begin position="105"/>
        <end position="116"/>
    </location>
</feature>
<comment type="caution">
    <text evidence="9">The sequence shown here is derived from an EMBL/GenBank/DDBJ whole genome shotgun (WGS) entry which is preliminary data.</text>
</comment>
<evidence type="ECO:0000256" key="1">
    <source>
        <dbReference type="ARBA" id="ARBA00011073"/>
    </source>
</evidence>
<evidence type="ECO:0000256" key="5">
    <source>
        <dbReference type="PROSITE-ProRule" id="PRU01240"/>
    </source>
</evidence>
<keyword evidence="2 5" id="KW-0645">Protease</keyword>
<evidence type="ECO:0000313" key="9">
    <source>
        <dbReference type="EMBL" id="GLC26760.1"/>
    </source>
</evidence>
<dbReference type="InterPro" id="IPR015500">
    <property type="entry name" value="Peptidase_S8_subtilisin-rel"/>
</dbReference>
<dbReference type="InterPro" id="IPR022398">
    <property type="entry name" value="Peptidase_S8_His-AS"/>
</dbReference>
<dbReference type="PROSITE" id="PS00138">
    <property type="entry name" value="SUBTILASE_SER"/>
    <property type="match status" value="1"/>
</dbReference>
<dbReference type="InterPro" id="IPR034080">
    <property type="entry name" value="Protease_P7-like_dom"/>
</dbReference>
<evidence type="ECO:0000256" key="3">
    <source>
        <dbReference type="ARBA" id="ARBA00022801"/>
    </source>
</evidence>
<dbReference type="Gene3D" id="3.40.50.200">
    <property type="entry name" value="Peptidase S8/S53 domain"/>
    <property type="match status" value="2"/>
</dbReference>
<dbReference type="PROSITE" id="PS51892">
    <property type="entry name" value="SUBTILASE"/>
    <property type="match status" value="1"/>
</dbReference>
<keyword evidence="4 5" id="KW-0720">Serine protease</keyword>
<protein>
    <submittedName>
        <fullName evidence="9">Peptidase S8</fullName>
    </submittedName>
</protein>
<evidence type="ECO:0000256" key="2">
    <source>
        <dbReference type="ARBA" id="ARBA00022670"/>
    </source>
</evidence>
<dbReference type="InterPro" id="IPR036852">
    <property type="entry name" value="Peptidase_S8/S53_dom_sf"/>
</dbReference>
<feature type="chain" id="PRO_5041308309" evidence="7">
    <location>
        <begin position="22"/>
        <end position="544"/>
    </location>
</feature>
<dbReference type="PRINTS" id="PR00723">
    <property type="entry name" value="SUBTILISIN"/>
</dbReference>
<dbReference type="InterPro" id="IPR023828">
    <property type="entry name" value="Peptidase_S8_Ser-AS"/>
</dbReference>
<feature type="compositionally biased region" description="Pro residues" evidence="6">
    <location>
        <begin position="24"/>
        <end position="43"/>
    </location>
</feature>
<evidence type="ECO:0000256" key="7">
    <source>
        <dbReference type="SAM" id="SignalP"/>
    </source>
</evidence>
<dbReference type="PANTHER" id="PTHR43806">
    <property type="entry name" value="PEPTIDASE S8"/>
    <property type="match status" value="1"/>
</dbReference>
<organism evidence="9 10">
    <name type="scientific">Roseisolibacter agri</name>
    <dbReference type="NCBI Taxonomy" id="2014610"/>
    <lineage>
        <taxon>Bacteria</taxon>
        <taxon>Pseudomonadati</taxon>
        <taxon>Gemmatimonadota</taxon>
        <taxon>Gemmatimonadia</taxon>
        <taxon>Gemmatimonadales</taxon>
        <taxon>Gemmatimonadaceae</taxon>
        <taxon>Roseisolibacter</taxon>
    </lineage>
</organism>
<keyword evidence="3 5" id="KW-0378">Hydrolase</keyword>
<reference evidence="9" key="1">
    <citation type="submission" date="2022-08" db="EMBL/GenBank/DDBJ databases">
        <title>Draft genome sequencing of Roseisolibacter agri AW1220.</title>
        <authorList>
            <person name="Tobiishi Y."/>
            <person name="Tonouchi A."/>
        </authorList>
    </citation>
    <scope>NUCLEOTIDE SEQUENCE</scope>
    <source>
        <strain evidence="9">AW1220</strain>
    </source>
</reference>
<dbReference type="EMBL" id="BRXS01000005">
    <property type="protein sequence ID" value="GLC26760.1"/>
    <property type="molecule type" value="Genomic_DNA"/>
</dbReference>
<dbReference type="InterPro" id="IPR050131">
    <property type="entry name" value="Peptidase_S8_subtilisin-like"/>
</dbReference>
<proteinExistence type="inferred from homology"/>
<dbReference type="RefSeq" id="WP_284351214.1">
    <property type="nucleotide sequence ID" value="NZ_BRXS01000005.1"/>
</dbReference>
<feature type="region of interest" description="Disordered" evidence="6">
    <location>
        <begin position="24"/>
        <end position="67"/>
    </location>
</feature>
<dbReference type="SUPFAM" id="SSF52743">
    <property type="entry name" value="Subtilisin-like"/>
    <property type="match status" value="1"/>
</dbReference>
<feature type="active site" description="Charge relay system" evidence="5">
    <location>
        <position position="297"/>
    </location>
</feature>
<keyword evidence="7" id="KW-0732">Signal</keyword>
<keyword evidence="10" id="KW-1185">Reference proteome</keyword>
<dbReference type="PROSITE" id="PS00137">
    <property type="entry name" value="SUBTILASE_HIS"/>
    <property type="match status" value="1"/>
</dbReference>
<evidence type="ECO:0000256" key="4">
    <source>
        <dbReference type="ARBA" id="ARBA00022825"/>
    </source>
</evidence>
<dbReference type="AlphaFoldDB" id="A0AA37QHU9"/>
<feature type="domain" description="Peptidase S8/S53" evidence="8">
    <location>
        <begin position="84"/>
        <end position="504"/>
    </location>
</feature>